<evidence type="ECO:0000256" key="23">
    <source>
        <dbReference type="ARBA" id="ARBA00052862"/>
    </source>
</evidence>
<evidence type="ECO:0000256" key="5">
    <source>
        <dbReference type="ARBA" id="ARBA00005747"/>
    </source>
</evidence>
<comment type="catalytic activity">
    <reaction evidence="21">
        <text>a 1,2-saturated fatty acid + 2 Fe(II)-[cytochrome b5] + O2 + 2 H(+) = a (R)-2-hydroxy fatty acid + 2 Fe(III)-[cytochrome b5] + H2O</text>
        <dbReference type="Rhea" id="RHEA:38855"/>
        <dbReference type="Rhea" id="RHEA-COMP:10438"/>
        <dbReference type="Rhea" id="RHEA-COMP:10439"/>
        <dbReference type="ChEBI" id="CHEBI:15377"/>
        <dbReference type="ChEBI" id="CHEBI:15378"/>
        <dbReference type="ChEBI" id="CHEBI:15379"/>
        <dbReference type="ChEBI" id="CHEBI:29033"/>
        <dbReference type="ChEBI" id="CHEBI:29034"/>
        <dbReference type="ChEBI" id="CHEBI:76177"/>
        <dbReference type="ChEBI" id="CHEBI:83955"/>
    </reaction>
    <physiologicalReaction direction="left-to-right" evidence="21">
        <dbReference type="Rhea" id="RHEA:38856"/>
    </physiologicalReaction>
</comment>
<dbReference type="PROSITE" id="PS00191">
    <property type="entry name" value="CYTOCHROME_B5_1"/>
    <property type="match status" value="1"/>
</dbReference>
<comment type="similarity">
    <text evidence="29">Belongs to the cytochrome b5 family.</text>
</comment>
<name>A0A7M4E2N3_CROPO</name>
<comment type="subcellular location">
    <subcellularLocation>
        <location evidence="3">Endoplasmic reticulum membrane</location>
        <topology evidence="3">Multi-pass membrane protein</topology>
    </subcellularLocation>
    <subcellularLocation>
        <location evidence="2">Microsome membrane</location>
        <topology evidence="2">Multi-pass membrane protein</topology>
    </subcellularLocation>
</comment>
<evidence type="ECO:0000256" key="7">
    <source>
        <dbReference type="ARBA" id="ARBA00022617"/>
    </source>
</evidence>
<evidence type="ECO:0000313" key="32">
    <source>
        <dbReference type="Proteomes" id="UP000594220"/>
    </source>
</evidence>
<evidence type="ECO:0000256" key="15">
    <source>
        <dbReference type="ARBA" id="ARBA00023002"/>
    </source>
</evidence>
<organism evidence="31 32">
    <name type="scientific">Crocodylus porosus</name>
    <name type="common">Saltwater crocodile</name>
    <name type="synonym">Estuarine crocodile</name>
    <dbReference type="NCBI Taxonomy" id="8502"/>
    <lineage>
        <taxon>Eukaryota</taxon>
        <taxon>Metazoa</taxon>
        <taxon>Chordata</taxon>
        <taxon>Craniata</taxon>
        <taxon>Vertebrata</taxon>
        <taxon>Euteleostomi</taxon>
        <taxon>Archelosauria</taxon>
        <taxon>Archosauria</taxon>
        <taxon>Crocodylia</taxon>
        <taxon>Longirostres</taxon>
        <taxon>Crocodylidae</taxon>
        <taxon>Crocodylus</taxon>
    </lineage>
</organism>
<dbReference type="Gene3D" id="3.10.120.10">
    <property type="entry name" value="Cytochrome b5-like heme/steroid binding domain"/>
    <property type="match status" value="1"/>
</dbReference>
<keyword evidence="15" id="KW-0560">Oxidoreductase</keyword>
<keyword evidence="9 29" id="KW-0479">Metal-binding</keyword>
<evidence type="ECO:0000256" key="25">
    <source>
        <dbReference type="ARBA" id="ARBA00054885"/>
    </source>
</evidence>
<dbReference type="GO" id="GO:0080132">
    <property type="term" value="F:fatty acid 2-hydroxylase activity"/>
    <property type="evidence" value="ECO:0007669"/>
    <property type="project" value="InterPro"/>
</dbReference>
<keyword evidence="7 29" id="KW-0349">Heme</keyword>
<evidence type="ECO:0000256" key="16">
    <source>
        <dbReference type="ARBA" id="ARBA00023004"/>
    </source>
</evidence>
<evidence type="ECO:0000256" key="20">
    <source>
        <dbReference type="ARBA" id="ARBA00050698"/>
    </source>
</evidence>
<keyword evidence="12" id="KW-0862">Zinc</keyword>
<evidence type="ECO:0000256" key="8">
    <source>
        <dbReference type="ARBA" id="ARBA00022692"/>
    </source>
</evidence>
<evidence type="ECO:0000256" key="12">
    <source>
        <dbReference type="ARBA" id="ARBA00022833"/>
    </source>
</evidence>
<dbReference type="AlphaFoldDB" id="A0A7M4E2N3"/>
<dbReference type="GeneTree" id="ENSGT00390000002142"/>
<evidence type="ECO:0000256" key="9">
    <source>
        <dbReference type="ARBA" id="ARBA00022723"/>
    </source>
</evidence>
<reference evidence="31" key="2">
    <citation type="submission" date="2025-09" db="UniProtKB">
        <authorList>
            <consortium name="Ensembl"/>
        </authorList>
    </citation>
    <scope>IDENTIFICATION</scope>
</reference>
<evidence type="ECO:0000256" key="21">
    <source>
        <dbReference type="ARBA" id="ARBA00051519"/>
    </source>
</evidence>
<dbReference type="PANTHER" id="PTHR12863:SF1">
    <property type="entry name" value="FATTY ACID 2-HYDROXYLASE"/>
    <property type="match status" value="1"/>
</dbReference>
<dbReference type="GO" id="GO:0005789">
    <property type="term" value="C:endoplasmic reticulum membrane"/>
    <property type="evidence" value="ECO:0007669"/>
    <property type="project" value="UniProtKB-SubCell"/>
</dbReference>
<dbReference type="InterPro" id="IPR036400">
    <property type="entry name" value="Cyt_B5-like_heme/steroid_sf"/>
</dbReference>
<dbReference type="PROSITE" id="PS50255">
    <property type="entry name" value="CYTOCHROME_B5_2"/>
    <property type="match status" value="1"/>
</dbReference>
<evidence type="ECO:0000256" key="6">
    <source>
        <dbReference type="ARBA" id="ARBA00022516"/>
    </source>
</evidence>
<evidence type="ECO:0000256" key="29">
    <source>
        <dbReference type="RuleBase" id="RU362121"/>
    </source>
</evidence>
<proteinExistence type="inferred from homology"/>
<evidence type="ECO:0000256" key="11">
    <source>
        <dbReference type="ARBA" id="ARBA00022832"/>
    </source>
</evidence>
<evidence type="ECO:0000256" key="17">
    <source>
        <dbReference type="ARBA" id="ARBA00023098"/>
    </source>
</evidence>
<comment type="catalytic activity">
    <reaction evidence="20">
        <text>docosanoate + 2 Fe(II)-[cytochrome b5] + O2 + 2 H(+) = 2-hydroxydocosanoate + 2 Fe(III)-[cytochrome b5] + H2O</text>
        <dbReference type="Rhea" id="RHEA:39819"/>
        <dbReference type="Rhea" id="RHEA-COMP:10438"/>
        <dbReference type="Rhea" id="RHEA-COMP:10439"/>
        <dbReference type="ChEBI" id="CHEBI:15377"/>
        <dbReference type="ChEBI" id="CHEBI:15378"/>
        <dbReference type="ChEBI" id="CHEBI:15379"/>
        <dbReference type="ChEBI" id="CHEBI:23858"/>
        <dbReference type="ChEBI" id="CHEBI:29033"/>
        <dbReference type="ChEBI" id="CHEBI:29034"/>
        <dbReference type="ChEBI" id="CHEBI:76722"/>
    </reaction>
    <physiologicalReaction direction="left-to-right" evidence="20">
        <dbReference type="Rhea" id="RHEA:39820"/>
    </physiologicalReaction>
</comment>
<sequence length="130" mass="14710">SRCRAGSGSVGAGQRGVLPRHGRCAQGSCLVLRGRRLYDVTGFVPLHPGGQQLLRQRAGSDVSAALDGPPHRHSDNARRWLEQYYVGDLRAEHLHKKHEYCSYSFDLHNSTNWSFHLPPSRPWWQKCQPN</sequence>
<dbReference type="GO" id="GO:0046872">
    <property type="term" value="F:metal ion binding"/>
    <property type="evidence" value="ECO:0007669"/>
    <property type="project" value="UniProtKB-UniRule"/>
</dbReference>
<keyword evidence="13" id="KW-0492">Microsome</keyword>
<dbReference type="GO" id="GO:0046513">
    <property type="term" value="P:ceramide biosynthetic process"/>
    <property type="evidence" value="ECO:0007669"/>
    <property type="project" value="UniProtKB-ARBA"/>
</dbReference>
<evidence type="ECO:0000256" key="2">
    <source>
        <dbReference type="ARBA" id="ARBA00004154"/>
    </source>
</evidence>
<dbReference type="InterPro" id="IPR018506">
    <property type="entry name" value="Cyt_B5_heme-BS"/>
</dbReference>
<evidence type="ECO:0000256" key="27">
    <source>
        <dbReference type="ARBA" id="ARBA00069158"/>
    </source>
</evidence>
<evidence type="ECO:0000256" key="18">
    <source>
        <dbReference type="ARBA" id="ARBA00023136"/>
    </source>
</evidence>
<keyword evidence="19" id="KW-0275">Fatty acid biosynthesis</keyword>
<dbReference type="GO" id="GO:0006633">
    <property type="term" value="P:fatty acid biosynthetic process"/>
    <property type="evidence" value="ECO:0007669"/>
    <property type="project" value="UniProtKB-KW"/>
</dbReference>
<keyword evidence="18" id="KW-0472">Membrane</keyword>
<dbReference type="Proteomes" id="UP000594220">
    <property type="component" value="Unplaced"/>
</dbReference>
<comment type="catalytic activity">
    <reaction evidence="22">
        <text>octadecanoate + 2 Fe(II)-[cytochrome b5] + O2 + 2 H(+) = (R)-2-hydroxyoctadecanoate + 2 Fe(III)-[cytochrome b5] + H2O</text>
        <dbReference type="Rhea" id="RHEA:39815"/>
        <dbReference type="Rhea" id="RHEA-COMP:10438"/>
        <dbReference type="Rhea" id="RHEA-COMP:10439"/>
        <dbReference type="ChEBI" id="CHEBI:15377"/>
        <dbReference type="ChEBI" id="CHEBI:15378"/>
        <dbReference type="ChEBI" id="CHEBI:15379"/>
        <dbReference type="ChEBI" id="CHEBI:25629"/>
        <dbReference type="ChEBI" id="CHEBI:29033"/>
        <dbReference type="ChEBI" id="CHEBI:29034"/>
        <dbReference type="ChEBI" id="CHEBI:57562"/>
    </reaction>
    <physiologicalReaction direction="left-to-right" evidence="22">
        <dbReference type="Rhea" id="RHEA:39816"/>
    </physiologicalReaction>
</comment>
<reference evidence="31" key="1">
    <citation type="submission" date="2025-08" db="UniProtKB">
        <authorList>
            <consortium name="Ensembl"/>
        </authorList>
    </citation>
    <scope>IDENTIFICATION</scope>
</reference>
<keyword evidence="14" id="KW-1133">Transmembrane helix</keyword>
<accession>A0A7M4E2N3</accession>
<keyword evidence="16 29" id="KW-0408">Iron</keyword>
<dbReference type="FunFam" id="3.10.120.10:FF:000011">
    <property type="entry name" value="Fatty acid 2-hydroxylase"/>
    <property type="match status" value="1"/>
</dbReference>
<evidence type="ECO:0000313" key="31">
    <source>
        <dbReference type="Ensembl" id="ENSCPRP00005003280.1"/>
    </source>
</evidence>
<evidence type="ECO:0000256" key="26">
    <source>
        <dbReference type="ARBA" id="ARBA00060649"/>
    </source>
</evidence>
<keyword evidence="8" id="KW-0812">Transmembrane</keyword>
<evidence type="ECO:0000259" key="30">
    <source>
        <dbReference type="PROSITE" id="PS50255"/>
    </source>
</evidence>
<comment type="catalytic activity">
    <reaction evidence="24">
        <text>tetracosanoate + 2 Fe(II)-[cytochrome b5] + O2 + 2 H(+) = (R)-2-hydroxytetracosanoate + 2 Fe(III)-[cytochrome b5] + H2O</text>
        <dbReference type="Rhea" id="RHEA:38559"/>
        <dbReference type="Rhea" id="RHEA-COMP:10438"/>
        <dbReference type="Rhea" id="RHEA-COMP:10439"/>
        <dbReference type="ChEBI" id="CHEBI:15377"/>
        <dbReference type="ChEBI" id="CHEBI:15378"/>
        <dbReference type="ChEBI" id="CHEBI:15379"/>
        <dbReference type="ChEBI" id="CHEBI:29033"/>
        <dbReference type="ChEBI" id="CHEBI:29034"/>
        <dbReference type="ChEBI" id="CHEBI:31014"/>
        <dbReference type="ChEBI" id="CHEBI:75935"/>
    </reaction>
    <physiologicalReaction direction="left-to-right" evidence="24">
        <dbReference type="Rhea" id="RHEA:38560"/>
    </physiologicalReaction>
</comment>
<dbReference type="InterPro" id="IPR001199">
    <property type="entry name" value="Cyt_B5-like_heme/steroid-bd"/>
</dbReference>
<dbReference type="InterPro" id="IPR014430">
    <property type="entry name" value="Scs7"/>
</dbReference>
<dbReference type="GO" id="GO:0020037">
    <property type="term" value="F:heme binding"/>
    <property type="evidence" value="ECO:0007669"/>
    <property type="project" value="UniProtKB-UniRule"/>
</dbReference>
<comment type="pathway">
    <text evidence="26">Sphingolipid metabolism; galactosylceramide biosynthesis.</text>
</comment>
<gene>
    <name evidence="31" type="primary">FA2H</name>
</gene>
<evidence type="ECO:0000256" key="14">
    <source>
        <dbReference type="ARBA" id="ARBA00022989"/>
    </source>
</evidence>
<keyword evidence="32" id="KW-1185">Reference proteome</keyword>
<evidence type="ECO:0000256" key="4">
    <source>
        <dbReference type="ARBA" id="ARBA00004872"/>
    </source>
</evidence>
<evidence type="ECO:0000256" key="3">
    <source>
        <dbReference type="ARBA" id="ARBA00004477"/>
    </source>
</evidence>
<dbReference type="PANTHER" id="PTHR12863">
    <property type="entry name" value="FATTY ACID HYDROXYLASE"/>
    <property type="match status" value="1"/>
</dbReference>
<comment type="catalytic activity">
    <reaction evidence="23">
        <text>hexadecanoate + 2 Fe(II)-[cytochrome b5] + O2 + 2 H(+) = (R)-2-hydroxyhexadecanoate + 2 Fe(III)-[cytochrome b5] + H2O</text>
        <dbReference type="Rhea" id="RHEA:38551"/>
        <dbReference type="Rhea" id="RHEA-COMP:10438"/>
        <dbReference type="Rhea" id="RHEA-COMP:10439"/>
        <dbReference type="ChEBI" id="CHEBI:7896"/>
        <dbReference type="ChEBI" id="CHEBI:15377"/>
        <dbReference type="ChEBI" id="CHEBI:15378"/>
        <dbReference type="ChEBI" id="CHEBI:15379"/>
        <dbReference type="ChEBI" id="CHEBI:29033"/>
        <dbReference type="ChEBI" id="CHEBI:29034"/>
        <dbReference type="ChEBI" id="CHEBI:75927"/>
    </reaction>
    <physiologicalReaction direction="left-to-right" evidence="23">
        <dbReference type="Rhea" id="RHEA:38552"/>
    </physiologicalReaction>
</comment>
<dbReference type="SMART" id="SM01117">
    <property type="entry name" value="Cyt-b5"/>
    <property type="match status" value="1"/>
</dbReference>
<comment type="pathway">
    <text evidence="4">Lipid metabolism; fatty acid metabolism.</text>
</comment>
<comment type="cofactor">
    <cofactor evidence="1">
        <name>Zn(2+)</name>
        <dbReference type="ChEBI" id="CHEBI:29105"/>
    </cofactor>
</comment>
<dbReference type="Pfam" id="PF00173">
    <property type="entry name" value="Cyt-b5"/>
    <property type="match status" value="1"/>
</dbReference>
<evidence type="ECO:0000256" key="10">
    <source>
        <dbReference type="ARBA" id="ARBA00022824"/>
    </source>
</evidence>
<comment type="function">
    <text evidence="25">Catalyzes the hydroxylation of free fatty acids at the C-2 position to produce 2-hydroxy fatty acids, which are building blocks of sphingolipids and glycosphingolipids common in neural tissue and epidermis. FA2H is stereospecific for the production of (R)-2-hydroxy fatty acids. Plays an essential role in the synthesis of galactosphingolipids of the myelin sheath. Responsible for the synthesis of sphingolipids and glycosphingolipids involved in the formation of epidermal lamellar bodies critical for skin permeability barrier. Participates in the synthesis of glycosphingolipids and a fraction of type II wax diesters in sebaceous gland, specifically regulating hair follicle homeostasis. Involved in the synthesis of sphingolipids of plasma membrane rafts, controlling lipid raft mobility and trafficking of raft-associated proteins.</text>
</comment>
<keyword evidence="11" id="KW-0276">Fatty acid metabolism</keyword>
<evidence type="ECO:0000256" key="1">
    <source>
        <dbReference type="ARBA" id="ARBA00001947"/>
    </source>
</evidence>
<keyword evidence="10" id="KW-0256">Endoplasmic reticulum</keyword>
<dbReference type="SUPFAM" id="SSF55856">
    <property type="entry name" value="Cytochrome b5-like heme/steroid binding domain"/>
    <property type="match status" value="1"/>
</dbReference>
<keyword evidence="6" id="KW-0444">Lipid biosynthesis</keyword>
<evidence type="ECO:0000256" key="19">
    <source>
        <dbReference type="ARBA" id="ARBA00023160"/>
    </source>
</evidence>
<comment type="similarity">
    <text evidence="5">Belongs to the sterol desaturase family. SCS7 subfamily.</text>
</comment>
<evidence type="ECO:0000256" key="24">
    <source>
        <dbReference type="ARBA" id="ARBA00053017"/>
    </source>
</evidence>
<evidence type="ECO:0000256" key="13">
    <source>
        <dbReference type="ARBA" id="ARBA00022848"/>
    </source>
</evidence>
<keyword evidence="17" id="KW-0443">Lipid metabolism</keyword>
<feature type="domain" description="Cytochrome b5 heme-binding" evidence="30">
    <location>
        <begin position="18"/>
        <end position="90"/>
    </location>
</feature>
<dbReference type="Ensembl" id="ENSCPRT00005003841.1">
    <property type="protein sequence ID" value="ENSCPRP00005003280.1"/>
    <property type="gene ID" value="ENSCPRG00005002393.1"/>
</dbReference>
<dbReference type="PRINTS" id="PR00363">
    <property type="entry name" value="CYTOCHROMEB5"/>
</dbReference>
<evidence type="ECO:0000256" key="22">
    <source>
        <dbReference type="ARBA" id="ARBA00051625"/>
    </source>
</evidence>
<evidence type="ECO:0000256" key="28">
    <source>
        <dbReference type="ARBA" id="ARBA00078148"/>
    </source>
</evidence>
<protein>
    <recommendedName>
        <fullName evidence="27">Fatty acid 2-hydroxylase</fullName>
    </recommendedName>
    <alternativeName>
        <fullName evidence="28">Fatty acid alpha-hydroxylase</fullName>
    </alternativeName>
</protein>